<dbReference type="Proteomes" id="UP000187735">
    <property type="component" value="Chromosome"/>
</dbReference>
<dbReference type="EMBL" id="CP017641">
    <property type="protein sequence ID" value="APZ94803.1"/>
    <property type="molecule type" value="Genomic_DNA"/>
</dbReference>
<dbReference type="OrthoDB" id="138803at2"/>
<sequence>MDVSTLLLHFDSSPAIRLLKAGNAPYVIAFLHQQFKQSGTITIPQSELLPALGSFQEELQISWPDALRDKAETYLTDWCSRDKLWLHRFLEAGRDEPIYQLTPHSEEVIEFVHQSLHKDIGFVGTGSRLRLVIETLQQLVVGASDDPTVHLEELRKQQTAIEEQIARIESGEAVPAFHPTRIREQFNLAVTMLQELERDFRAVEERFKEITQDVQQKQIKGMDTRGGILGAAMDAEDALRTDDQGVSFYEFFRLIQSTEQQRQLRSVIQQLNDIQELADQKDGLQAVRRMMPLLLSEAAKVTQTERRLSSTLRRLLDAQAHQERLRVAELLREIRGLAAAMSSDPPRDEVAIEVDDIVELSSPVSRQFWIEPSEFEQIDLTESTKDSEQRDQMFREFANLHRLDFRAMKSRIQAAAAKRGTITLSELLHASPPQSGVMDVLGYLQIASDDDHIIDHDLPEDLSIPSAMNHDRTIVVTVPRVTFVAKEVTRSEM</sequence>
<accession>A0A1P8WL82</accession>
<evidence type="ECO:0000313" key="3">
    <source>
        <dbReference type="Proteomes" id="UP000187735"/>
    </source>
</evidence>
<protein>
    <recommendedName>
        <fullName evidence="4">DUF3375 domain-containing protein</fullName>
    </recommendedName>
</protein>
<evidence type="ECO:0000313" key="2">
    <source>
        <dbReference type="EMBL" id="APZ94803.1"/>
    </source>
</evidence>
<dbReference type="AlphaFoldDB" id="A0A1P8WL82"/>
<dbReference type="InterPro" id="IPR021804">
    <property type="entry name" value="DUF3375"/>
</dbReference>
<keyword evidence="3" id="KW-1185">Reference proteome</keyword>
<dbReference type="Pfam" id="PF11855">
    <property type="entry name" value="DUF3375"/>
    <property type="match status" value="1"/>
</dbReference>
<dbReference type="KEGG" id="fmr:Fuma_04442"/>
<reference evidence="2 3" key="1">
    <citation type="journal article" date="2016" name="Front. Microbiol.">
        <title>Fuerstia marisgermanicae gen. nov., sp. nov., an Unusual Member of the Phylum Planctomycetes from the German Wadden Sea.</title>
        <authorList>
            <person name="Kohn T."/>
            <person name="Heuer A."/>
            <person name="Jogler M."/>
            <person name="Vollmers J."/>
            <person name="Boedeker C."/>
            <person name="Bunk B."/>
            <person name="Rast P."/>
            <person name="Borchert D."/>
            <person name="Glockner I."/>
            <person name="Freese H.M."/>
            <person name="Klenk H.P."/>
            <person name="Overmann J."/>
            <person name="Kaster A.K."/>
            <person name="Rohde M."/>
            <person name="Wiegand S."/>
            <person name="Jogler C."/>
        </authorList>
    </citation>
    <scope>NUCLEOTIDE SEQUENCE [LARGE SCALE GENOMIC DNA]</scope>
    <source>
        <strain evidence="2 3">NH11</strain>
    </source>
</reference>
<proteinExistence type="predicted"/>
<evidence type="ECO:0000256" key="1">
    <source>
        <dbReference type="SAM" id="Coils"/>
    </source>
</evidence>
<dbReference type="STRING" id="1891926.Fuma_04442"/>
<name>A0A1P8WL82_9PLAN</name>
<keyword evidence="1" id="KW-0175">Coiled coil</keyword>
<evidence type="ECO:0008006" key="4">
    <source>
        <dbReference type="Google" id="ProtNLM"/>
    </source>
</evidence>
<dbReference type="RefSeq" id="WP_077026058.1">
    <property type="nucleotide sequence ID" value="NZ_CP017641.1"/>
</dbReference>
<organism evidence="2 3">
    <name type="scientific">Fuerstiella marisgermanici</name>
    <dbReference type="NCBI Taxonomy" id="1891926"/>
    <lineage>
        <taxon>Bacteria</taxon>
        <taxon>Pseudomonadati</taxon>
        <taxon>Planctomycetota</taxon>
        <taxon>Planctomycetia</taxon>
        <taxon>Planctomycetales</taxon>
        <taxon>Planctomycetaceae</taxon>
        <taxon>Fuerstiella</taxon>
    </lineage>
</organism>
<gene>
    <name evidence="2" type="ORF">Fuma_04442</name>
</gene>
<feature type="coiled-coil region" evidence="1">
    <location>
        <begin position="151"/>
        <end position="213"/>
    </location>
</feature>